<dbReference type="InterPro" id="IPR051450">
    <property type="entry name" value="Gfo/Idh/MocA_Oxidoreductases"/>
</dbReference>
<protein>
    <submittedName>
        <fullName evidence="3">Biliverdin reductase A</fullName>
    </submittedName>
</protein>
<dbReference type="InterPro" id="IPR015249">
    <property type="entry name" value="Biliverdin_Rdtase_cat"/>
</dbReference>
<dbReference type="EMBL" id="KB525914">
    <property type="protein sequence ID" value="EMP36197.1"/>
    <property type="molecule type" value="Genomic_DNA"/>
</dbReference>
<name>M7C6L2_CHEMY</name>
<dbReference type="Gene3D" id="3.30.360.10">
    <property type="entry name" value="Dihydrodipicolinate Reductase, domain 2"/>
    <property type="match status" value="1"/>
</dbReference>
<dbReference type="Gene3D" id="3.40.50.720">
    <property type="entry name" value="NAD(P)-binding Rossmann-like Domain"/>
    <property type="match status" value="1"/>
</dbReference>
<keyword evidence="4" id="KW-1185">Reference proteome</keyword>
<dbReference type="PANTHER" id="PTHR43377">
    <property type="entry name" value="BILIVERDIN REDUCTASE A"/>
    <property type="match status" value="1"/>
</dbReference>
<dbReference type="GO" id="GO:0008270">
    <property type="term" value="F:zinc ion binding"/>
    <property type="evidence" value="ECO:0007669"/>
    <property type="project" value="InterPro"/>
</dbReference>
<dbReference type="STRING" id="8469.M7C6L2"/>
<feature type="domain" description="Gfo/Idh/MocA-like oxidoreductase N-terminal" evidence="1">
    <location>
        <begin position="168"/>
        <end position="285"/>
    </location>
</feature>
<evidence type="ECO:0000313" key="3">
    <source>
        <dbReference type="EMBL" id="EMP36197.1"/>
    </source>
</evidence>
<dbReference type="InterPro" id="IPR036291">
    <property type="entry name" value="NAD(P)-bd_dom_sf"/>
</dbReference>
<dbReference type="PANTHER" id="PTHR43377:SF1">
    <property type="entry name" value="BILIVERDIN REDUCTASE A"/>
    <property type="match status" value="1"/>
</dbReference>
<accession>M7C6L2</accession>
<proteinExistence type="predicted"/>
<sequence length="461" mass="51067">MVLPSELGSWTAVAAGRDPSCEDSAITSSSTKVRMASVIIKIGADSRSFTGYRVVVDIVSTRLDERETPVLLLPMLIAIPKVVVPVPVPVTDTVGTISFTPPISSAPDPRCTIVKIAVSSIPLIQQSMEHVPNFKHVNSSLWGYSVDFTGIFMLKYLAELRPANKMFGTVVVGIGIAGSVRLRDMLNPMPSSPSEHLKLVGFVSRRTLGSINEVKQIGLQDALGNKEIQAAIISTDNKSHEENVRMFLEAGKHVLVEYPMALSASTARELWELAEQKGKILHVEHIELLTEEYKQLKKEVAGKELVKGTLHFTGGALDEERSGFPAFSGIARLTWLIDLFGDLTVTSATREEQKEESYSRMTAHFQTANKKPLTWIEERGPGMRRDKKISFCFKSGCLENLPEAPRSAVGLFMQDQNLFAKKLFGQVSREELAAEKWRVLRCLDLAEEIRQHCERPAEIHS</sequence>
<dbReference type="eggNOG" id="ENOG502QTSZ">
    <property type="taxonomic scope" value="Eukaryota"/>
</dbReference>
<dbReference type="GO" id="GO:0042167">
    <property type="term" value="P:heme catabolic process"/>
    <property type="evidence" value="ECO:0007669"/>
    <property type="project" value="InterPro"/>
</dbReference>
<evidence type="ECO:0000259" key="1">
    <source>
        <dbReference type="Pfam" id="PF01408"/>
    </source>
</evidence>
<dbReference type="Proteomes" id="UP000031443">
    <property type="component" value="Unassembled WGS sequence"/>
</dbReference>
<evidence type="ECO:0000313" key="4">
    <source>
        <dbReference type="Proteomes" id="UP000031443"/>
    </source>
</evidence>
<organism evidence="3 4">
    <name type="scientific">Chelonia mydas</name>
    <name type="common">Green sea-turtle</name>
    <name type="synonym">Chelonia agassizi</name>
    <dbReference type="NCBI Taxonomy" id="8469"/>
    <lineage>
        <taxon>Eukaryota</taxon>
        <taxon>Metazoa</taxon>
        <taxon>Chordata</taxon>
        <taxon>Craniata</taxon>
        <taxon>Vertebrata</taxon>
        <taxon>Euteleostomi</taxon>
        <taxon>Archelosauria</taxon>
        <taxon>Testudinata</taxon>
        <taxon>Testudines</taxon>
        <taxon>Cryptodira</taxon>
        <taxon>Durocryptodira</taxon>
        <taxon>Americhelydia</taxon>
        <taxon>Chelonioidea</taxon>
        <taxon>Cheloniidae</taxon>
        <taxon>Chelonia</taxon>
    </lineage>
</organism>
<dbReference type="SUPFAM" id="SSF55347">
    <property type="entry name" value="Glyceraldehyde-3-phosphate dehydrogenase-like, C-terminal domain"/>
    <property type="match status" value="1"/>
</dbReference>
<dbReference type="GO" id="GO:0004074">
    <property type="term" value="F:biliverdin reductase [NAD(P)H] activity"/>
    <property type="evidence" value="ECO:0007669"/>
    <property type="project" value="InterPro"/>
</dbReference>
<reference evidence="4" key="1">
    <citation type="journal article" date="2013" name="Nat. Genet.">
        <title>The draft genomes of soft-shell turtle and green sea turtle yield insights into the development and evolution of the turtle-specific body plan.</title>
        <authorList>
            <person name="Wang Z."/>
            <person name="Pascual-Anaya J."/>
            <person name="Zadissa A."/>
            <person name="Li W."/>
            <person name="Niimura Y."/>
            <person name="Huang Z."/>
            <person name="Li C."/>
            <person name="White S."/>
            <person name="Xiong Z."/>
            <person name="Fang D."/>
            <person name="Wang B."/>
            <person name="Ming Y."/>
            <person name="Chen Y."/>
            <person name="Zheng Y."/>
            <person name="Kuraku S."/>
            <person name="Pignatelli M."/>
            <person name="Herrero J."/>
            <person name="Beal K."/>
            <person name="Nozawa M."/>
            <person name="Li Q."/>
            <person name="Wang J."/>
            <person name="Zhang H."/>
            <person name="Yu L."/>
            <person name="Shigenobu S."/>
            <person name="Wang J."/>
            <person name="Liu J."/>
            <person name="Flicek P."/>
            <person name="Searle S."/>
            <person name="Wang J."/>
            <person name="Kuratani S."/>
            <person name="Yin Y."/>
            <person name="Aken B."/>
            <person name="Zhang G."/>
            <person name="Irie N."/>
        </authorList>
    </citation>
    <scope>NUCLEOTIDE SEQUENCE [LARGE SCALE GENOMIC DNA]</scope>
</reference>
<dbReference type="SUPFAM" id="SSF51735">
    <property type="entry name" value="NAD(P)-binding Rossmann-fold domains"/>
    <property type="match status" value="1"/>
</dbReference>
<dbReference type="InterPro" id="IPR000683">
    <property type="entry name" value="Gfo/Idh/MocA-like_OxRdtase_N"/>
</dbReference>
<dbReference type="GO" id="GO:0000166">
    <property type="term" value="F:nucleotide binding"/>
    <property type="evidence" value="ECO:0007669"/>
    <property type="project" value="InterPro"/>
</dbReference>
<dbReference type="Pfam" id="PF01408">
    <property type="entry name" value="GFO_IDH_MocA"/>
    <property type="match status" value="1"/>
</dbReference>
<dbReference type="AlphaFoldDB" id="M7C6L2"/>
<evidence type="ECO:0000259" key="2">
    <source>
        <dbReference type="Pfam" id="PF09166"/>
    </source>
</evidence>
<gene>
    <name evidence="3" type="ORF">UY3_06633</name>
</gene>
<dbReference type="Pfam" id="PF09166">
    <property type="entry name" value="Biliv-reduc_cat"/>
    <property type="match status" value="1"/>
</dbReference>
<feature type="domain" description="Biliverdin reductase catalytic" evidence="2">
    <location>
        <begin position="293"/>
        <end position="405"/>
    </location>
</feature>